<proteinExistence type="predicted"/>
<dbReference type="AlphaFoldDB" id="A0A834W2J2"/>
<reference evidence="2" key="1">
    <citation type="submission" date="2020-09" db="EMBL/GenBank/DDBJ databases">
        <title>Genome-Enabled Discovery of Anthraquinone Biosynthesis in Senna tora.</title>
        <authorList>
            <person name="Kang S.-H."/>
            <person name="Pandey R.P."/>
            <person name="Lee C.-M."/>
            <person name="Sim J.-S."/>
            <person name="Jeong J.-T."/>
            <person name="Choi B.-S."/>
            <person name="Jung M."/>
            <person name="Ginzburg D."/>
            <person name="Zhao K."/>
            <person name="Won S.Y."/>
            <person name="Oh T.-J."/>
            <person name="Yu Y."/>
            <person name="Kim N.-H."/>
            <person name="Lee O.R."/>
            <person name="Lee T.-H."/>
            <person name="Bashyal P."/>
            <person name="Kim T.-S."/>
            <person name="Lee W.-H."/>
            <person name="Kawkins C."/>
            <person name="Kim C.-K."/>
            <person name="Kim J.S."/>
            <person name="Ahn B.O."/>
            <person name="Rhee S.Y."/>
            <person name="Sohng J.K."/>
        </authorList>
    </citation>
    <scope>NUCLEOTIDE SEQUENCE</scope>
    <source>
        <tissue evidence="2">Leaf</tissue>
    </source>
</reference>
<dbReference type="Proteomes" id="UP000634136">
    <property type="component" value="Unassembled WGS sequence"/>
</dbReference>
<evidence type="ECO:0000313" key="3">
    <source>
        <dbReference type="Proteomes" id="UP000634136"/>
    </source>
</evidence>
<protein>
    <submittedName>
        <fullName evidence="2">Uncharacterized protein</fullName>
    </submittedName>
</protein>
<feature type="region of interest" description="Disordered" evidence="1">
    <location>
        <begin position="1"/>
        <end position="32"/>
    </location>
</feature>
<keyword evidence="3" id="KW-1185">Reference proteome</keyword>
<organism evidence="2 3">
    <name type="scientific">Senna tora</name>
    <dbReference type="NCBI Taxonomy" id="362788"/>
    <lineage>
        <taxon>Eukaryota</taxon>
        <taxon>Viridiplantae</taxon>
        <taxon>Streptophyta</taxon>
        <taxon>Embryophyta</taxon>
        <taxon>Tracheophyta</taxon>
        <taxon>Spermatophyta</taxon>
        <taxon>Magnoliopsida</taxon>
        <taxon>eudicotyledons</taxon>
        <taxon>Gunneridae</taxon>
        <taxon>Pentapetalae</taxon>
        <taxon>rosids</taxon>
        <taxon>fabids</taxon>
        <taxon>Fabales</taxon>
        <taxon>Fabaceae</taxon>
        <taxon>Caesalpinioideae</taxon>
        <taxon>Cassia clade</taxon>
        <taxon>Senna</taxon>
    </lineage>
</organism>
<comment type="caution">
    <text evidence="2">The sequence shown here is derived from an EMBL/GenBank/DDBJ whole genome shotgun (WGS) entry which is preliminary data.</text>
</comment>
<accession>A0A834W2J2</accession>
<feature type="compositionally biased region" description="Basic and acidic residues" evidence="1">
    <location>
        <begin position="1"/>
        <end position="22"/>
    </location>
</feature>
<evidence type="ECO:0000313" key="2">
    <source>
        <dbReference type="EMBL" id="KAF7801934.1"/>
    </source>
</evidence>
<name>A0A834W2J2_9FABA</name>
<evidence type="ECO:0000256" key="1">
    <source>
        <dbReference type="SAM" id="MobiDB-lite"/>
    </source>
</evidence>
<gene>
    <name evidence="2" type="ORF">G2W53_041045</name>
</gene>
<sequence>MAKKRENENRGMEGRRTRREAWKEEEEEEKSGCAADPFAMWCVGLDVWYIDLQWRVGLA</sequence>
<dbReference type="EMBL" id="JAAIUW010000013">
    <property type="protein sequence ID" value="KAF7801934.1"/>
    <property type="molecule type" value="Genomic_DNA"/>
</dbReference>